<dbReference type="AlphaFoldDB" id="A0A0F7UM30"/>
<proteinExistence type="predicted"/>
<keyword evidence="2" id="KW-0472">Membrane</keyword>
<feature type="compositionally biased region" description="Low complexity" evidence="1">
    <location>
        <begin position="239"/>
        <end position="249"/>
    </location>
</feature>
<feature type="region of interest" description="Disordered" evidence="1">
    <location>
        <begin position="229"/>
        <end position="249"/>
    </location>
</feature>
<reference evidence="3" key="1">
    <citation type="journal article" date="2015" name="PLoS ONE">
        <title>Comprehensive Evaluation of Toxoplasma gondii VEG and Neospora caninum LIV Genomes with Tachyzoite Stage Transcriptome and Proteome Defines Novel Transcript Features.</title>
        <authorList>
            <person name="Ramaprasad A."/>
            <person name="Mourier T."/>
            <person name="Naeem R."/>
            <person name="Malas T.B."/>
            <person name="Moussa E."/>
            <person name="Panigrahi A."/>
            <person name="Vermont S.J."/>
            <person name="Otto T.D."/>
            <person name="Wastling J."/>
            <person name="Pain A."/>
        </authorList>
    </citation>
    <scope>NUCLEOTIDE SEQUENCE</scope>
    <source>
        <strain evidence="3">Liverpool</strain>
    </source>
</reference>
<evidence type="ECO:0000256" key="1">
    <source>
        <dbReference type="SAM" id="MobiDB-lite"/>
    </source>
</evidence>
<feature type="region of interest" description="Disordered" evidence="1">
    <location>
        <begin position="288"/>
        <end position="315"/>
    </location>
</feature>
<sequence length="742" mass="80463">MMVGGVSLWHAVHRGSKRPGLSSYGPHFVLVFLLLGLSCFAVPQDAARASSRTFASSAGLVRCTFLSSPPQAHSHDVCLRASFSSTLSLCPSSPFCSSSPVSRTRPSSVLSGTEASLFWRPLRSSSLVDWLATFLFSCLLACLLAWLRLRQSHGSCCASRPFSKPSFSVSSPRLPSTVSFLFTFLLPPSLVLAVGAFSAPLQRVSPSPLFQPNRPTAFLLSASKAHSYAGSEPGRSRGPFSTSPSSFVSPALRSGGTSLSHASSGSSVSPSIVSLPSSLLPGVSFSSPLSSSRCQSTSSLSFASEEPEGTRPRPVEEHASLLDQLPEFSFDFFEETPEPPPLASHGPEDSPTIHIPGVWHFYFPRWMYTADEEEEGNADFSASATRRDGGAGKAEGLKDATSSGAKGKNRRLKKKEATVSETSQQTPKGETAGEGVRHAYTRDPDGICGRKGDYDGPEAIYFFEDHTALIPSLSARGNWALIDPPQNAPLLNKEFRLCIFSNRSPHERLLLRGVLAFSPRPTISLWDERVQLHAAQLAGSIFVRQDAKELSSASATGLPPNVEVWDNAGSVVLGQEAQEASTERKEADAFGSDVQFLPAGNFTAYRLLGEDENYFKVHHPFIRTGPKRLYHVLEPDARAAPPGATATVETLLASKSPVALYPSAAPMPHDGKRQPKKVIHPGRKRQEKGSDNESEDDEHEMRQRLEALLNQFAQEPPEEVLWPIPRLPDRSALEEDEDEDDD</sequence>
<evidence type="ECO:0000256" key="2">
    <source>
        <dbReference type="SAM" id="Phobius"/>
    </source>
</evidence>
<feature type="compositionally biased region" description="Basic residues" evidence="1">
    <location>
        <begin position="674"/>
        <end position="686"/>
    </location>
</feature>
<feature type="transmembrane region" description="Helical" evidence="2">
    <location>
        <begin position="24"/>
        <end position="42"/>
    </location>
</feature>
<feature type="region of interest" description="Disordered" evidence="1">
    <location>
        <begin position="661"/>
        <end position="742"/>
    </location>
</feature>
<feature type="transmembrane region" description="Helical" evidence="2">
    <location>
        <begin position="127"/>
        <end position="147"/>
    </location>
</feature>
<feature type="compositionally biased region" description="Basic and acidic residues" evidence="1">
    <location>
        <begin position="435"/>
        <end position="444"/>
    </location>
</feature>
<accession>A0A0F7UM30</accession>
<dbReference type="EMBL" id="LN714487">
    <property type="protein sequence ID" value="CEL71194.1"/>
    <property type="molecule type" value="Genomic_DNA"/>
</dbReference>
<feature type="compositionally biased region" description="Polar residues" evidence="1">
    <location>
        <begin position="419"/>
        <end position="428"/>
    </location>
</feature>
<gene>
    <name evidence="3" type="ORF">BN1204_068590</name>
</gene>
<feature type="compositionally biased region" description="Low complexity" evidence="1">
    <location>
        <begin position="288"/>
        <end position="301"/>
    </location>
</feature>
<organism evidence="3">
    <name type="scientific">Neospora caninum (strain Liverpool)</name>
    <dbReference type="NCBI Taxonomy" id="572307"/>
    <lineage>
        <taxon>Eukaryota</taxon>
        <taxon>Sar</taxon>
        <taxon>Alveolata</taxon>
        <taxon>Apicomplexa</taxon>
        <taxon>Conoidasida</taxon>
        <taxon>Coccidia</taxon>
        <taxon>Eucoccidiorida</taxon>
        <taxon>Eimeriorina</taxon>
        <taxon>Sarcocystidae</taxon>
        <taxon>Neospora</taxon>
    </lineage>
</organism>
<keyword evidence="2" id="KW-1133">Transmembrane helix</keyword>
<evidence type="ECO:0000313" key="3">
    <source>
        <dbReference type="EMBL" id="CEL71194.1"/>
    </source>
</evidence>
<protein>
    <recommendedName>
        <fullName evidence="4">Transmembrane protein</fullName>
    </recommendedName>
</protein>
<name>A0A0F7UM30_NEOCL</name>
<keyword evidence="2" id="KW-0812">Transmembrane</keyword>
<feature type="compositionally biased region" description="Basic and acidic residues" evidence="1">
    <location>
        <begin position="385"/>
        <end position="398"/>
    </location>
</feature>
<feature type="region of interest" description="Disordered" evidence="1">
    <location>
        <begin position="377"/>
        <end position="444"/>
    </location>
</feature>
<evidence type="ECO:0008006" key="4">
    <source>
        <dbReference type="Google" id="ProtNLM"/>
    </source>
</evidence>